<accession>A0A7W1WT30</accession>
<dbReference type="Pfam" id="PF05014">
    <property type="entry name" value="Nuc_deoxyrib_tr"/>
    <property type="match status" value="1"/>
</dbReference>
<reference evidence="1 2" key="1">
    <citation type="submission" date="2020-07" db="EMBL/GenBank/DDBJ databases">
        <authorList>
            <person name="Feng H."/>
        </authorList>
    </citation>
    <scope>NUCLEOTIDE SEQUENCE [LARGE SCALE GENOMIC DNA]</scope>
    <source>
        <strain evidence="2">s-10</strain>
    </source>
</reference>
<proteinExistence type="predicted"/>
<sequence>MKVYIAIKYFADLRNRDLIEELSAMFEKNGHQTVCVIRDVEKWGVLHFSPQELMKLSLQEIDSCDLVLVDLSFKGVGLGIEAGYAYAKGKPIITIAKKNRDISATLTGISEKICFYRNITDLDVHFLLDPFMENRQQM</sequence>
<dbReference type="EMBL" id="JACEIQ010000015">
    <property type="protein sequence ID" value="MBA4495477.1"/>
    <property type="molecule type" value="Genomic_DNA"/>
</dbReference>
<gene>
    <name evidence="1" type="ORF">H1191_14320</name>
</gene>
<dbReference type="GO" id="GO:0016740">
    <property type="term" value="F:transferase activity"/>
    <property type="evidence" value="ECO:0007669"/>
    <property type="project" value="UniProtKB-KW"/>
</dbReference>
<dbReference type="SUPFAM" id="SSF52309">
    <property type="entry name" value="N-(deoxy)ribosyltransferase-like"/>
    <property type="match status" value="1"/>
</dbReference>
<comment type="caution">
    <text evidence="1">The sequence shown here is derived from an EMBL/GenBank/DDBJ whole genome shotgun (WGS) entry which is preliminary data.</text>
</comment>
<keyword evidence="1" id="KW-0808">Transferase</keyword>
<dbReference type="Proteomes" id="UP000535491">
    <property type="component" value="Unassembled WGS sequence"/>
</dbReference>
<dbReference type="Gene3D" id="3.40.50.450">
    <property type="match status" value="1"/>
</dbReference>
<evidence type="ECO:0000313" key="1">
    <source>
        <dbReference type="EMBL" id="MBA4495477.1"/>
    </source>
</evidence>
<name>A0A7W1WT30_9BACL</name>
<evidence type="ECO:0000313" key="2">
    <source>
        <dbReference type="Proteomes" id="UP000535491"/>
    </source>
</evidence>
<dbReference type="RefSeq" id="WP_181752957.1">
    <property type="nucleotide sequence ID" value="NZ_JACEIQ010000015.1"/>
</dbReference>
<protein>
    <submittedName>
        <fullName evidence="1">Nucleoside 2-deoxyribosyltransferase</fullName>
    </submittedName>
</protein>
<organism evidence="1 2">
    <name type="scientific">Paenactinomyces guangxiensis</name>
    <dbReference type="NCBI Taxonomy" id="1490290"/>
    <lineage>
        <taxon>Bacteria</taxon>
        <taxon>Bacillati</taxon>
        <taxon>Bacillota</taxon>
        <taxon>Bacilli</taxon>
        <taxon>Bacillales</taxon>
        <taxon>Thermoactinomycetaceae</taxon>
        <taxon>Paenactinomyces</taxon>
    </lineage>
</organism>
<keyword evidence="2" id="KW-1185">Reference proteome</keyword>
<dbReference type="InterPro" id="IPR007710">
    <property type="entry name" value="Nucleoside_deoxyribTrfase"/>
</dbReference>
<dbReference type="AlphaFoldDB" id="A0A7W1WT30"/>